<feature type="compositionally biased region" description="Basic and acidic residues" evidence="1">
    <location>
        <begin position="1"/>
        <end position="10"/>
    </location>
</feature>
<reference evidence="3" key="3">
    <citation type="submission" date="2015-04" db="UniProtKB">
        <authorList>
            <consortium name="EnsemblPlants"/>
        </authorList>
    </citation>
    <scope>IDENTIFICATION</scope>
    <source>
        <strain evidence="3">cv. Jemalong A17</strain>
    </source>
</reference>
<reference evidence="2 4" key="2">
    <citation type="journal article" date="2014" name="BMC Genomics">
        <title>An improved genome release (version Mt4.0) for the model legume Medicago truncatula.</title>
        <authorList>
            <person name="Tang H."/>
            <person name="Krishnakumar V."/>
            <person name="Bidwell S."/>
            <person name="Rosen B."/>
            <person name="Chan A."/>
            <person name="Zhou S."/>
            <person name="Gentzbittel L."/>
            <person name="Childs K.L."/>
            <person name="Yandell M."/>
            <person name="Gundlach H."/>
            <person name="Mayer K.F."/>
            <person name="Schwartz D.C."/>
            <person name="Town C.D."/>
        </authorList>
    </citation>
    <scope>GENOME REANNOTATION</scope>
    <source>
        <strain evidence="2">A17</strain>
        <strain evidence="3 4">cv. Jemalong A17</strain>
    </source>
</reference>
<feature type="compositionally biased region" description="Basic residues" evidence="1">
    <location>
        <begin position="11"/>
        <end position="20"/>
    </location>
</feature>
<dbReference type="EMBL" id="CM001221">
    <property type="protein sequence ID" value="KEH27788.1"/>
    <property type="molecule type" value="Genomic_DNA"/>
</dbReference>
<organism evidence="2 4">
    <name type="scientific">Medicago truncatula</name>
    <name type="common">Barrel medic</name>
    <name type="synonym">Medicago tribuloides</name>
    <dbReference type="NCBI Taxonomy" id="3880"/>
    <lineage>
        <taxon>Eukaryota</taxon>
        <taxon>Viridiplantae</taxon>
        <taxon>Streptophyta</taxon>
        <taxon>Embryophyta</taxon>
        <taxon>Tracheophyta</taxon>
        <taxon>Spermatophyta</taxon>
        <taxon>Magnoliopsida</taxon>
        <taxon>eudicotyledons</taxon>
        <taxon>Gunneridae</taxon>
        <taxon>Pentapetalae</taxon>
        <taxon>rosids</taxon>
        <taxon>fabids</taxon>
        <taxon>Fabales</taxon>
        <taxon>Fabaceae</taxon>
        <taxon>Papilionoideae</taxon>
        <taxon>50 kb inversion clade</taxon>
        <taxon>NPAAA clade</taxon>
        <taxon>Hologalegina</taxon>
        <taxon>IRL clade</taxon>
        <taxon>Trifolieae</taxon>
        <taxon>Medicago</taxon>
    </lineage>
</organism>
<dbReference type="AlphaFoldDB" id="A0A072UF96"/>
<gene>
    <name evidence="2" type="ordered locus">MTR_5g037975</name>
</gene>
<sequence>MAEREEDNRKNPLRTRRNKKLPILNGREDGSSDFKYEEMKGIMLLTLVNLENEFE</sequence>
<dbReference type="EnsemblPlants" id="KEH27788">
    <property type="protein sequence ID" value="KEH27788"/>
    <property type="gene ID" value="MTR_5g037975"/>
</dbReference>
<keyword evidence="4" id="KW-1185">Reference proteome</keyword>
<evidence type="ECO:0000313" key="4">
    <source>
        <dbReference type="Proteomes" id="UP000002051"/>
    </source>
</evidence>
<evidence type="ECO:0000313" key="3">
    <source>
        <dbReference type="EnsemblPlants" id="KEH27788"/>
    </source>
</evidence>
<dbReference type="Proteomes" id="UP000002051">
    <property type="component" value="Chromosome 5"/>
</dbReference>
<name>A0A072UF96_MEDTR</name>
<evidence type="ECO:0000256" key="1">
    <source>
        <dbReference type="SAM" id="MobiDB-lite"/>
    </source>
</evidence>
<protein>
    <submittedName>
        <fullName evidence="2 3">Uncharacterized protein</fullName>
    </submittedName>
</protein>
<accession>A0A072UF96</accession>
<dbReference type="HOGENOM" id="CLU_3035405_0_0_1"/>
<evidence type="ECO:0000313" key="2">
    <source>
        <dbReference type="EMBL" id="KEH27788.1"/>
    </source>
</evidence>
<proteinExistence type="predicted"/>
<reference evidence="2 4" key="1">
    <citation type="journal article" date="2011" name="Nature">
        <title>The Medicago genome provides insight into the evolution of rhizobial symbioses.</title>
        <authorList>
            <person name="Young N.D."/>
            <person name="Debelle F."/>
            <person name="Oldroyd G.E."/>
            <person name="Geurts R."/>
            <person name="Cannon S.B."/>
            <person name="Udvardi M.K."/>
            <person name="Benedito V.A."/>
            <person name="Mayer K.F."/>
            <person name="Gouzy J."/>
            <person name="Schoof H."/>
            <person name="Van de Peer Y."/>
            <person name="Proost S."/>
            <person name="Cook D.R."/>
            <person name="Meyers B.C."/>
            <person name="Spannagl M."/>
            <person name="Cheung F."/>
            <person name="De Mita S."/>
            <person name="Krishnakumar V."/>
            <person name="Gundlach H."/>
            <person name="Zhou S."/>
            <person name="Mudge J."/>
            <person name="Bharti A.K."/>
            <person name="Murray J.D."/>
            <person name="Naoumkina M.A."/>
            <person name="Rosen B."/>
            <person name="Silverstein K.A."/>
            <person name="Tang H."/>
            <person name="Rombauts S."/>
            <person name="Zhao P.X."/>
            <person name="Zhou P."/>
            <person name="Barbe V."/>
            <person name="Bardou P."/>
            <person name="Bechner M."/>
            <person name="Bellec A."/>
            <person name="Berger A."/>
            <person name="Berges H."/>
            <person name="Bidwell S."/>
            <person name="Bisseling T."/>
            <person name="Choisne N."/>
            <person name="Couloux A."/>
            <person name="Denny R."/>
            <person name="Deshpande S."/>
            <person name="Dai X."/>
            <person name="Doyle J.J."/>
            <person name="Dudez A.M."/>
            <person name="Farmer A.D."/>
            <person name="Fouteau S."/>
            <person name="Franken C."/>
            <person name="Gibelin C."/>
            <person name="Gish J."/>
            <person name="Goldstein S."/>
            <person name="Gonzalez A.J."/>
            <person name="Green P.J."/>
            <person name="Hallab A."/>
            <person name="Hartog M."/>
            <person name="Hua A."/>
            <person name="Humphray S.J."/>
            <person name="Jeong D.H."/>
            <person name="Jing Y."/>
            <person name="Jocker A."/>
            <person name="Kenton S.M."/>
            <person name="Kim D.J."/>
            <person name="Klee K."/>
            <person name="Lai H."/>
            <person name="Lang C."/>
            <person name="Lin S."/>
            <person name="Macmil S.L."/>
            <person name="Magdelenat G."/>
            <person name="Matthews L."/>
            <person name="McCorrison J."/>
            <person name="Monaghan E.L."/>
            <person name="Mun J.H."/>
            <person name="Najar F.Z."/>
            <person name="Nicholson C."/>
            <person name="Noirot C."/>
            <person name="O'Bleness M."/>
            <person name="Paule C.R."/>
            <person name="Poulain J."/>
            <person name="Prion F."/>
            <person name="Qin B."/>
            <person name="Qu C."/>
            <person name="Retzel E.F."/>
            <person name="Riddle C."/>
            <person name="Sallet E."/>
            <person name="Samain S."/>
            <person name="Samson N."/>
            <person name="Sanders I."/>
            <person name="Saurat O."/>
            <person name="Scarpelli C."/>
            <person name="Schiex T."/>
            <person name="Segurens B."/>
            <person name="Severin A.J."/>
            <person name="Sherrier D.J."/>
            <person name="Shi R."/>
            <person name="Sims S."/>
            <person name="Singer S.R."/>
            <person name="Sinharoy S."/>
            <person name="Sterck L."/>
            <person name="Viollet A."/>
            <person name="Wang B.B."/>
            <person name="Wang K."/>
            <person name="Wang M."/>
            <person name="Wang X."/>
            <person name="Warfsmann J."/>
            <person name="Weissenbach J."/>
            <person name="White D.D."/>
            <person name="White J.D."/>
            <person name="Wiley G.B."/>
            <person name="Wincker P."/>
            <person name="Xing Y."/>
            <person name="Yang L."/>
            <person name="Yao Z."/>
            <person name="Ying F."/>
            <person name="Zhai J."/>
            <person name="Zhou L."/>
            <person name="Zuber A."/>
            <person name="Denarie J."/>
            <person name="Dixon R.A."/>
            <person name="May G.D."/>
            <person name="Schwartz D.C."/>
            <person name="Rogers J."/>
            <person name="Quetier F."/>
            <person name="Town C.D."/>
            <person name="Roe B.A."/>
        </authorList>
    </citation>
    <scope>NUCLEOTIDE SEQUENCE [LARGE SCALE GENOMIC DNA]</scope>
    <source>
        <strain evidence="2">A17</strain>
        <strain evidence="3 4">cv. Jemalong A17</strain>
    </source>
</reference>
<feature type="region of interest" description="Disordered" evidence="1">
    <location>
        <begin position="1"/>
        <end position="32"/>
    </location>
</feature>